<gene>
    <name evidence="10" type="ORF">WJX81_000866</name>
</gene>
<evidence type="ECO:0000259" key="9">
    <source>
        <dbReference type="PROSITE" id="PS50089"/>
    </source>
</evidence>
<dbReference type="GO" id="GO:0008270">
    <property type="term" value="F:zinc ion binding"/>
    <property type="evidence" value="ECO:0007669"/>
    <property type="project" value="UniProtKB-KW"/>
</dbReference>
<comment type="caution">
    <text evidence="10">The sequence shown here is derived from an EMBL/GenBank/DDBJ whole genome shotgun (WGS) entry which is preliminary data.</text>
</comment>
<keyword evidence="3 7" id="KW-0863">Zinc-finger</keyword>
<dbReference type="PROSITE" id="PS50297">
    <property type="entry name" value="ANK_REP_REGION"/>
    <property type="match status" value="2"/>
</dbReference>
<dbReference type="InterPro" id="IPR013083">
    <property type="entry name" value="Znf_RING/FYVE/PHD"/>
</dbReference>
<sequence>MGASASKSGGPTLLAAARAGDLTCLQQVVAGQQDAVVLNSRDAKAALARAVERGDVRLVRLVHEGVACARGTGAALRLLNHGTTRGQTPLMRACAAGTPAHVEVVLYLLAHGADPTSATGHRGDTALHLAAKAGAAGAIAALLAFRLPGAGRLADAVLPREGGPIKLVDLPNGLGLKPLHLATLKGSAASVAALLRAGAAPEAGTCGSPLGQHLTAGSTALHIAAARGHAPCAGVLLEFQTVVPGLELRRVRNSSGLKPSQLARLAGHHSLALLLGDHERRGDRGGEHGRERRSGRERRRPYVTQEAVLLALVQRAKLLLSLRSICLSAKEVEEGDAEFNTVVGEIAALLHKGGAAAARQADSAGALLGLLTQLDPGRELSHNSNPNADQTLAAAQAALCAGRAAANKVLSGGGEGGATGAGVGGTEGSAGGRTGAPKTMAAAVVVQAALNAMAAATPGADPLAVAPELLTPTSSAAAALVVQATLRSLAGSRYGARLVAEPANGASDDEAESRAVDSAATAGDRSEAVPLFGNGQQGGGEEPETSGDAGADFASPGGATPGGGFGSREASDDDEGGDAVDAWPDPDPGHDGSPSAKGMLPPLLSEAGRRGSAELCAICMDAPLQVEVGGCGHALCRACAYQLCARGLAAPVCPFCRGHIAGFQTRGGNTCLNP</sequence>
<feature type="compositionally biased region" description="Basic and acidic residues" evidence="8">
    <location>
        <begin position="276"/>
        <end position="294"/>
    </location>
</feature>
<dbReference type="PANTHER" id="PTHR24161:SF85">
    <property type="entry name" value="PALMITOYLTRANSFERASE HIP14"/>
    <property type="match status" value="1"/>
</dbReference>
<name>A0AAW1RN07_9CHLO</name>
<dbReference type="PROSITE" id="PS00518">
    <property type="entry name" value="ZF_RING_1"/>
    <property type="match status" value="1"/>
</dbReference>
<dbReference type="InterPro" id="IPR036770">
    <property type="entry name" value="Ankyrin_rpt-contain_sf"/>
</dbReference>
<dbReference type="PANTHER" id="PTHR24161">
    <property type="entry name" value="ANK_REP_REGION DOMAIN-CONTAINING PROTEIN-RELATED"/>
    <property type="match status" value="1"/>
</dbReference>
<feature type="repeat" description="ANK" evidence="6">
    <location>
        <begin position="85"/>
        <end position="120"/>
    </location>
</feature>
<accession>A0AAW1RN07</accession>
<keyword evidence="2" id="KW-0677">Repeat</keyword>
<dbReference type="PROSITE" id="PS50089">
    <property type="entry name" value="ZF_RING_2"/>
    <property type="match status" value="1"/>
</dbReference>
<feature type="domain" description="RING-type" evidence="9">
    <location>
        <begin position="616"/>
        <end position="657"/>
    </location>
</feature>
<dbReference type="InterPro" id="IPR002110">
    <property type="entry name" value="Ankyrin_rpt"/>
</dbReference>
<evidence type="ECO:0000313" key="10">
    <source>
        <dbReference type="EMBL" id="KAK9835141.1"/>
    </source>
</evidence>
<dbReference type="PROSITE" id="PS50088">
    <property type="entry name" value="ANK_REPEAT"/>
    <property type="match status" value="2"/>
</dbReference>
<dbReference type="Proteomes" id="UP001445335">
    <property type="component" value="Unassembled WGS sequence"/>
</dbReference>
<keyword evidence="4" id="KW-0862">Zinc</keyword>
<feature type="region of interest" description="Disordered" evidence="8">
    <location>
        <begin position="276"/>
        <end position="300"/>
    </location>
</feature>
<evidence type="ECO:0000256" key="1">
    <source>
        <dbReference type="ARBA" id="ARBA00022723"/>
    </source>
</evidence>
<dbReference type="SMART" id="SM00248">
    <property type="entry name" value="ANK"/>
    <property type="match status" value="4"/>
</dbReference>
<dbReference type="Pfam" id="PF12796">
    <property type="entry name" value="Ank_2"/>
    <property type="match status" value="1"/>
</dbReference>
<dbReference type="Gene3D" id="3.30.40.10">
    <property type="entry name" value="Zinc/RING finger domain, C3HC4 (zinc finger)"/>
    <property type="match status" value="1"/>
</dbReference>
<protein>
    <recommendedName>
        <fullName evidence="9">RING-type domain-containing protein</fullName>
    </recommendedName>
</protein>
<dbReference type="SUPFAM" id="SSF57850">
    <property type="entry name" value="RING/U-box"/>
    <property type="match status" value="1"/>
</dbReference>
<organism evidence="10 11">
    <name type="scientific">Elliptochloris bilobata</name>
    <dbReference type="NCBI Taxonomy" id="381761"/>
    <lineage>
        <taxon>Eukaryota</taxon>
        <taxon>Viridiplantae</taxon>
        <taxon>Chlorophyta</taxon>
        <taxon>core chlorophytes</taxon>
        <taxon>Trebouxiophyceae</taxon>
        <taxon>Trebouxiophyceae incertae sedis</taxon>
        <taxon>Elliptochloris clade</taxon>
        <taxon>Elliptochloris</taxon>
    </lineage>
</organism>
<dbReference type="SMART" id="SM00184">
    <property type="entry name" value="RING"/>
    <property type="match status" value="1"/>
</dbReference>
<dbReference type="InterPro" id="IPR017907">
    <property type="entry name" value="Znf_RING_CS"/>
</dbReference>
<dbReference type="InterPro" id="IPR001841">
    <property type="entry name" value="Znf_RING"/>
</dbReference>
<dbReference type="Gene3D" id="1.25.40.20">
    <property type="entry name" value="Ankyrin repeat-containing domain"/>
    <property type="match status" value="2"/>
</dbReference>
<evidence type="ECO:0000256" key="7">
    <source>
        <dbReference type="PROSITE-ProRule" id="PRU00175"/>
    </source>
</evidence>
<dbReference type="Pfam" id="PF13920">
    <property type="entry name" value="zf-C3HC4_3"/>
    <property type="match status" value="1"/>
</dbReference>
<dbReference type="SUPFAM" id="SSF48403">
    <property type="entry name" value="Ankyrin repeat"/>
    <property type="match status" value="1"/>
</dbReference>
<dbReference type="Pfam" id="PF00023">
    <property type="entry name" value="Ank"/>
    <property type="match status" value="1"/>
</dbReference>
<feature type="repeat" description="ANK" evidence="6">
    <location>
        <begin position="174"/>
        <end position="199"/>
    </location>
</feature>
<evidence type="ECO:0000256" key="8">
    <source>
        <dbReference type="SAM" id="MobiDB-lite"/>
    </source>
</evidence>
<dbReference type="EMBL" id="JALJOU010000029">
    <property type="protein sequence ID" value="KAK9835141.1"/>
    <property type="molecule type" value="Genomic_DNA"/>
</dbReference>
<feature type="region of interest" description="Disordered" evidence="8">
    <location>
        <begin position="502"/>
        <end position="604"/>
    </location>
</feature>
<reference evidence="10 11" key="1">
    <citation type="journal article" date="2024" name="Nat. Commun.">
        <title>Phylogenomics reveals the evolutionary origins of lichenization in chlorophyte algae.</title>
        <authorList>
            <person name="Puginier C."/>
            <person name="Libourel C."/>
            <person name="Otte J."/>
            <person name="Skaloud P."/>
            <person name="Haon M."/>
            <person name="Grisel S."/>
            <person name="Petersen M."/>
            <person name="Berrin J.G."/>
            <person name="Delaux P.M."/>
            <person name="Dal Grande F."/>
            <person name="Keller J."/>
        </authorList>
    </citation>
    <scope>NUCLEOTIDE SEQUENCE [LARGE SCALE GENOMIC DNA]</scope>
    <source>
        <strain evidence="10 11">SAG 245.80</strain>
    </source>
</reference>
<keyword evidence="11" id="KW-1185">Reference proteome</keyword>
<evidence type="ECO:0000313" key="11">
    <source>
        <dbReference type="Proteomes" id="UP001445335"/>
    </source>
</evidence>
<evidence type="ECO:0000256" key="3">
    <source>
        <dbReference type="ARBA" id="ARBA00022771"/>
    </source>
</evidence>
<evidence type="ECO:0000256" key="4">
    <source>
        <dbReference type="ARBA" id="ARBA00022833"/>
    </source>
</evidence>
<proteinExistence type="predicted"/>
<evidence type="ECO:0000256" key="6">
    <source>
        <dbReference type="PROSITE-ProRule" id="PRU00023"/>
    </source>
</evidence>
<evidence type="ECO:0000256" key="5">
    <source>
        <dbReference type="ARBA" id="ARBA00023043"/>
    </source>
</evidence>
<evidence type="ECO:0000256" key="2">
    <source>
        <dbReference type="ARBA" id="ARBA00022737"/>
    </source>
</evidence>
<dbReference type="AlphaFoldDB" id="A0AAW1RN07"/>
<keyword evidence="5 6" id="KW-0040">ANK repeat</keyword>
<keyword evidence="1" id="KW-0479">Metal-binding</keyword>